<dbReference type="EMBL" id="BAABKE010000002">
    <property type="protein sequence ID" value="GAA5096888.1"/>
    <property type="molecule type" value="Genomic_DNA"/>
</dbReference>
<dbReference type="PROSITE" id="PS50931">
    <property type="entry name" value="HTH_LYSR"/>
    <property type="match status" value="1"/>
</dbReference>
<dbReference type="Proteomes" id="UP001500631">
    <property type="component" value="Unassembled WGS sequence"/>
</dbReference>
<name>A0ABP9MIY7_9GAMM</name>
<evidence type="ECO:0000256" key="2">
    <source>
        <dbReference type="ARBA" id="ARBA00023015"/>
    </source>
</evidence>
<evidence type="ECO:0000256" key="4">
    <source>
        <dbReference type="ARBA" id="ARBA00023163"/>
    </source>
</evidence>
<dbReference type="SUPFAM" id="SSF53850">
    <property type="entry name" value="Periplasmic binding protein-like II"/>
    <property type="match status" value="1"/>
</dbReference>
<protein>
    <submittedName>
        <fullName evidence="6">Transcriptional regulator GcvA</fullName>
    </submittedName>
</protein>
<evidence type="ECO:0000256" key="3">
    <source>
        <dbReference type="ARBA" id="ARBA00023125"/>
    </source>
</evidence>
<keyword evidence="4" id="KW-0804">Transcription</keyword>
<dbReference type="Gene3D" id="3.40.190.10">
    <property type="entry name" value="Periplasmic binding protein-like II"/>
    <property type="match status" value="2"/>
</dbReference>
<proteinExistence type="inferred from homology"/>
<comment type="similarity">
    <text evidence="1">Belongs to the LysR transcriptional regulatory family.</text>
</comment>
<dbReference type="PRINTS" id="PR00039">
    <property type="entry name" value="HTHLYSR"/>
</dbReference>
<keyword evidence="3" id="KW-0238">DNA-binding</keyword>
<dbReference type="RefSeq" id="WP_345667245.1">
    <property type="nucleotide sequence ID" value="NZ_BAABKE010000002.1"/>
</dbReference>
<sequence length="291" mass="32561">MIPRHKLPSLNALRAFEASGRKLNFRAAAEELNVTQGAVAQQVRMLEEYLGIALFVRLPRGLALTTEGSIYLVNVTRAFDVLAESTAEILNQPKTLTISVTPTVATKILLPNFSELYKTLPHIKLQTMATEHVSNFDQDQVDIAIRLTEHNFSEDLEAQLLFPQELIAVASPFLIKELPEIVTIEQLTSLPLLHDAHNAWPQFLNIHTELAGPVFNQTTLALDAALAGQGIALTCRAFIERDLTAKRLVQIHPKTLILEASYYLVRKKSSQANEDLNVLWQWCLDHLNRAS</sequence>
<dbReference type="InterPro" id="IPR036390">
    <property type="entry name" value="WH_DNA-bd_sf"/>
</dbReference>
<dbReference type="Pfam" id="PF00126">
    <property type="entry name" value="HTH_1"/>
    <property type="match status" value="1"/>
</dbReference>
<evidence type="ECO:0000259" key="5">
    <source>
        <dbReference type="PROSITE" id="PS50931"/>
    </source>
</evidence>
<evidence type="ECO:0000313" key="6">
    <source>
        <dbReference type="EMBL" id="GAA5096888.1"/>
    </source>
</evidence>
<evidence type="ECO:0000256" key="1">
    <source>
        <dbReference type="ARBA" id="ARBA00009437"/>
    </source>
</evidence>
<dbReference type="PANTHER" id="PTHR30537">
    <property type="entry name" value="HTH-TYPE TRANSCRIPTIONAL REGULATOR"/>
    <property type="match status" value="1"/>
</dbReference>
<accession>A0ABP9MIY7</accession>
<feature type="domain" description="HTH lysR-type" evidence="5">
    <location>
        <begin position="8"/>
        <end position="65"/>
    </location>
</feature>
<organism evidence="6 7">
    <name type="scientific">Wohlfahrtiimonas larvae</name>
    <dbReference type="NCBI Taxonomy" id="1157986"/>
    <lineage>
        <taxon>Bacteria</taxon>
        <taxon>Pseudomonadati</taxon>
        <taxon>Pseudomonadota</taxon>
        <taxon>Gammaproteobacteria</taxon>
        <taxon>Cardiobacteriales</taxon>
        <taxon>Ignatzschineriaceae</taxon>
        <taxon>Wohlfahrtiimonas</taxon>
    </lineage>
</organism>
<dbReference type="Gene3D" id="1.10.10.10">
    <property type="entry name" value="Winged helix-like DNA-binding domain superfamily/Winged helix DNA-binding domain"/>
    <property type="match status" value="1"/>
</dbReference>
<dbReference type="Pfam" id="PF03466">
    <property type="entry name" value="LysR_substrate"/>
    <property type="match status" value="1"/>
</dbReference>
<dbReference type="InterPro" id="IPR000847">
    <property type="entry name" value="LysR_HTH_N"/>
</dbReference>
<dbReference type="CDD" id="cd08432">
    <property type="entry name" value="PBP2_GcdR_TrpI_HvrB_AmpR_like"/>
    <property type="match status" value="1"/>
</dbReference>
<dbReference type="PANTHER" id="PTHR30537:SF74">
    <property type="entry name" value="HTH-TYPE TRANSCRIPTIONAL REGULATOR TRPI"/>
    <property type="match status" value="1"/>
</dbReference>
<evidence type="ECO:0000313" key="7">
    <source>
        <dbReference type="Proteomes" id="UP001500631"/>
    </source>
</evidence>
<reference evidence="7" key="1">
    <citation type="journal article" date="2019" name="Int. J. Syst. Evol. Microbiol.">
        <title>The Global Catalogue of Microorganisms (GCM) 10K type strain sequencing project: providing services to taxonomists for standard genome sequencing and annotation.</title>
        <authorList>
            <consortium name="The Broad Institute Genomics Platform"/>
            <consortium name="The Broad Institute Genome Sequencing Center for Infectious Disease"/>
            <person name="Wu L."/>
            <person name="Ma J."/>
        </authorList>
    </citation>
    <scope>NUCLEOTIDE SEQUENCE [LARGE SCALE GENOMIC DNA]</scope>
    <source>
        <strain evidence="7">JCM 18424</strain>
    </source>
</reference>
<keyword evidence="2" id="KW-0805">Transcription regulation</keyword>
<keyword evidence="7" id="KW-1185">Reference proteome</keyword>
<dbReference type="InterPro" id="IPR036388">
    <property type="entry name" value="WH-like_DNA-bd_sf"/>
</dbReference>
<dbReference type="InterPro" id="IPR058163">
    <property type="entry name" value="LysR-type_TF_proteobact-type"/>
</dbReference>
<dbReference type="SUPFAM" id="SSF46785">
    <property type="entry name" value="Winged helix' DNA-binding domain"/>
    <property type="match status" value="1"/>
</dbReference>
<gene>
    <name evidence="6" type="primary">gcvA</name>
    <name evidence="6" type="ORF">GCM10023338_07830</name>
</gene>
<dbReference type="InterPro" id="IPR005119">
    <property type="entry name" value="LysR_subst-bd"/>
</dbReference>
<comment type="caution">
    <text evidence="6">The sequence shown here is derived from an EMBL/GenBank/DDBJ whole genome shotgun (WGS) entry which is preliminary data.</text>
</comment>